<name>A0A3E0WZC7_9GAMM</name>
<proteinExistence type="predicted"/>
<gene>
    <name evidence="1" type="ORF">CAL65_09600</name>
</gene>
<dbReference type="EMBL" id="NFZW01000007">
    <property type="protein sequence ID" value="RFA37513.1"/>
    <property type="molecule type" value="Genomic_DNA"/>
</dbReference>
<protein>
    <submittedName>
        <fullName evidence="1">Uncharacterized protein</fullName>
    </submittedName>
</protein>
<dbReference type="Pfam" id="PF09694">
    <property type="entry name" value="Gcw_chp"/>
    <property type="match status" value="1"/>
</dbReference>
<dbReference type="Proteomes" id="UP000256763">
    <property type="component" value="Unassembled WGS sequence"/>
</dbReference>
<dbReference type="AlphaFoldDB" id="A0A3E0WZC7"/>
<dbReference type="InterPro" id="IPR010239">
    <property type="entry name" value="CHP02001"/>
</dbReference>
<comment type="caution">
    <text evidence="1">The sequence shown here is derived from an EMBL/GenBank/DDBJ whole genome shotgun (WGS) entry which is preliminary data.</text>
</comment>
<evidence type="ECO:0000313" key="1">
    <source>
        <dbReference type="EMBL" id="RFA37513.1"/>
    </source>
</evidence>
<keyword evidence="2" id="KW-1185">Reference proteome</keyword>
<dbReference type="NCBIfam" id="TIGR02001">
    <property type="entry name" value="gcw_chp"/>
    <property type="match status" value="1"/>
</dbReference>
<sequence length="220" mass="24196">MIRPFLGSSSTSQAWGIGFSMRTKTPNLVLISSLRNSLHLRIASLSCLRRNCGEALPVLYCSNSTRKSIMKYSWIIAAAGLMPLTAVSQPFSTNIGYTTDYIYRGISQTSEEPAVQGGFDFKHGTGWYLGTWASSLNFQDDSGAHVEFDVYGGYRIAAGGAGYDFGILYYSYPGAASSLDYDFIEAYAHTSYGWQYVDWTAGLHISPDFSAESALVYMVF</sequence>
<reference evidence="2" key="1">
    <citation type="submission" date="2017-05" db="EMBL/GenBank/DDBJ databases">
        <authorList>
            <person name="Sharma S."/>
            <person name="Sidhu C."/>
            <person name="Pinnaka A.K."/>
        </authorList>
    </citation>
    <scope>NUCLEOTIDE SEQUENCE [LARGE SCALE GENOMIC DNA]</scope>
    <source>
        <strain evidence="2">AK93</strain>
    </source>
</reference>
<organism evidence="1 2">
    <name type="scientific">Alkalilimnicola ehrlichii</name>
    <dbReference type="NCBI Taxonomy" id="351052"/>
    <lineage>
        <taxon>Bacteria</taxon>
        <taxon>Pseudomonadati</taxon>
        <taxon>Pseudomonadota</taxon>
        <taxon>Gammaproteobacteria</taxon>
        <taxon>Chromatiales</taxon>
        <taxon>Ectothiorhodospiraceae</taxon>
        <taxon>Alkalilimnicola</taxon>
    </lineage>
</organism>
<accession>A0A3E0WZC7</accession>
<evidence type="ECO:0000313" key="2">
    <source>
        <dbReference type="Proteomes" id="UP000256763"/>
    </source>
</evidence>